<dbReference type="EMBL" id="JAGIOE010000001">
    <property type="protein sequence ID" value="MBP2374658.1"/>
    <property type="molecule type" value="Genomic_DNA"/>
</dbReference>
<proteinExistence type="predicted"/>
<evidence type="ECO:0000313" key="3">
    <source>
        <dbReference type="Proteomes" id="UP000766570"/>
    </source>
</evidence>
<keyword evidence="1" id="KW-0472">Membrane</keyword>
<dbReference type="RefSeq" id="WP_209907680.1">
    <property type="nucleotide sequence ID" value="NZ_BAAAMI010000017.1"/>
</dbReference>
<dbReference type="Proteomes" id="UP000766570">
    <property type="component" value="Unassembled WGS sequence"/>
</dbReference>
<keyword evidence="1" id="KW-0812">Transmembrane</keyword>
<feature type="transmembrane region" description="Helical" evidence="1">
    <location>
        <begin position="90"/>
        <end position="115"/>
    </location>
</feature>
<organism evidence="2 3">
    <name type="scientific">Paeniglutamicibacter psychrophenolicus</name>
    <dbReference type="NCBI Taxonomy" id="257454"/>
    <lineage>
        <taxon>Bacteria</taxon>
        <taxon>Bacillati</taxon>
        <taxon>Actinomycetota</taxon>
        <taxon>Actinomycetes</taxon>
        <taxon>Micrococcales</taxon>
        <taxon>Micrococcaceae</taxon>
        <taxon>Paeniglutamicibacter</taxon>
    </lineage>
</organism>
<comment type="caution">
    <text evidence="2">The sequence shown here is derived from an EMBL/GenBank/DDBJ whole genome shotgun (WGS) entry which is preliminary data.</text>
</comment>
<sequence>MKKPGAILLLRTRTHAVALAIGTATWLAGMVAVYLVAPLAVGRGPWGAYAAFEPGSNVGNIVAAGFFTLFSALVLLVIRRSRFGALASVLGAHGLIAIGIFYPAAVMDFAIAHVVALEDDASRDGGLAMGLVASGCLSMVLLGLLAVGGWALRTLRARPAGPRRWR</sequence>
<evidence type="ECO:0000256" key="1">
    <source>
        <dbReference type="SAM" id="Phobius"/>
    </source>
</evidence>
<name>A0ABS4WEV6_9MICC</name>
<feature type="transmembrane region" description="Helical" evidence="1">
    <location>
        <begin position="127"/>
        <end position="152"/>
    </location>
</feature>
<gene>
    <name evidence="2" type="ORF">JOF46_002570</name>
</gene>
<feature type="transmembrane region" description="Helical" evidence="1">
    <location>
        <begin position="16"/>
        <end position="37"/>
    </location>
</feature>
<keyword evidence="1" id="KW-1133">Transmembrane helix</keyword>
<feature type="transmembrane region" description="Helical" evidence="1">
    <location>
        <begin position="57"/>
        <end position="78"/>
    </location>
</feature>
<evidence type="ECO:0000313" key="2">
    <source>
        <dbReference type="EMBL" id="MBP2374658.1"/>
    </source>
</evidence>
<reference evidence="2 3" key="1">
    <citation type="submission" date="2021-03" db="EMBL/GenBank/DDBJ databases">
        <title>Sequencing the genomes of 1000 actinobacteria strains.</title>
        <authorList>
            <person name="Klenk H.-P."/>
        </authorList>
    </citation>
    <scope>NUCLEOTIDE SEQUENCE [LARGE SCALE GENOMIC DNA]</scope>
    <source>
        <strain evidence="2 3">DSM 15454</strain>
    </source>
</reference>
<keyword evidence="3" id="KW-1185">Reference proteome</keyword>
<accession>A0ABS4WEV6</accession>
<protein>
    <submittedName>
        <fullName evidence="2">Uncharacterized protein</fullName>
    </submittedName>
</protein>